<reference evidence="1" key="2">
    <citation type="journal article" date="2015" name="Fish Shellfish Immunol.">
        <title>Early steps in the European eel (Anguilla anguilla)-Vibrio vulnificus interaction in the gills: Role of the RtxA13 toxin.</title>
        <authorList>
            <person name="Callol A."/>
            <person name="Pajuelo D."/>
            <person name="Ebbesson L."/>
            <person name="Teles M."/>
            <person name="MacKenzie S."/>
            <person name="Amaro C."/>
        </authorList>
    </citation>
    <scope>NUCLEOTIDE SEQUENCE</scope>
</reference>
<dbReference type="AlphaFoldDB" id="A0A0E9Q4Z3"/>
<protein>
    <submittedName>
        <fullName evidence="1">Uncharacterized protein</fullName>
    </submittedName>
</protein>
<dbReference type="EMBL" id="GBXM01096788">
    <property type="protein sequence ID" value="JAH11789.1"/>
    <property type="molecule type" value="Transcribed_RNA"/>
</dbReference>
<evidence type="ECO:0000313" key="1">
    <source>
        <dbReference type="EMBL" id="JAH11789.1"/>
    </source>
</evidence>
<name>A0A0E9Q4Z3_ANGAN</name>
<reference evidence="1" key="1">
    <citation type="submission" date="2014-11" db="EMBL/GenBank/DDBJ databases">
        <authorList>
            <person name="Amaro Gonzalez C."/>
        </authorList>
    </citation>
    <scope>NUCLEOTIDE SEQUENCE</scope>
</reference>
<sequence length="37" mass="4513">MRNYYYYSYFTLGCNVLNELCSNSKNRLIKIICDRIK</sequence>
<organism evidence="1">
    <name type="scientific">Anguilla anguilla</name>
    <name type="common">European freshwater eel</name>
    <name type="synonym">Muraena anguilla</name>
    <dbReference type="NCBI Taxonomy" id="7936"/>
    <lineage>
        <taxon>Eukaryota</taxon>
        <taxon>Metazoa</taxon>
        <taxon>Chordata</taxon>
        <taxon>Craniata</taxon>
        <taxon>Vertebrata</taxon>
        <taxon>Euteleostomi</taxon>
        <taxon>Actinopterygii</taxon>
        <taxon>Neopterygii</taxon>
        <taxon>Teleostei</taxon>
        <taxon>Anguilliformes</taxon>
        <taxon>Anguillidae</taxon>
        <taxon>Anguilla</taxon>
    </lineage>
</organism>
<proteinExistence type="predicted"/>
<accession>A0A0E9Q4Z3</accession>